<feature type="region of interest" description="Disordered" evidence="1">
    <location>
        <begin position="280"/>
        <end position="306"/>
    </location>
</feature>
<keyword evidence="3" id="KW-1185">Reference proteome</keyword>
<dbReference type="Proteomes" id="UP000654918">
    <property type="component" value="Unassembled WGS sequence"/>
</dbReference>
<organism evidence="2 3">
    <name type="scientific">Colletotrichum plurivorum</name>
    <dbReference type="NCBI Taxonomy" id="2175906"/>
    <lineage>
        <taxon>Eukaryota</taxon>
        <taxon>Fungi</taxon>
        <taxon>Dikarya</taxon>
        <taxon>Ascomycota</taxon>
        <taxon>Pezizomycotina</taxon>
        <taxon>Sordariomycetes</taxon>
        <taxon>Hypocreomycetidae</taxon>
        <taxon>Glomerellales</taxon>
        <taxon>Glomerellaceae</taxon>
        <taxon>Colletotrichum</taxon>
        <taxon>Colletotrichum orchidearum species complex</taxon>
    </lineage>
</organism>
<evidence type="ECO:0000256" key="1">
    <source>
        <dbReference type="SAM" id="MobiDB-lite"/>
    </source>
</evidence>
<feature type="region of interest" description="Disordered" evidence="1">
    <location>
        <begin position="47"/>
        <end position="103"/>
    </location>
</feature>
<evidence type="ECO:0000313" key="2">
    <source>
        <dbReference type="EMBL" id="KAF6808105.1"/>
    </source>
</evidence>
<reference evidence="2" key="1">
    <citation type="journal article" date="2020" name="Phytopathology">
        <title>Genome Sequence Resources of Colletotrichum truncatum, C. plurivorum, C. musicola, and C. sojae: Four Species Pathogenic to Soybean (Glycine max).</title>
        <authorList>
            <person name="Rogerio F."/>
            <person name="Boufleur T.R."/>
            <person name="Ciampi-Guillardi M."/>
            <person name="Sukno S.A."/>
            <person name="Thon M.R."/>
            <person name="Massola Junior N.S."/>
            <person name="Baroncelli R."/>
        </authorList>
    </citation>
    <scope>NUCLEOTIDE SEQUENCE</scope>
    <source>
        <strain evidence="2">LFN00145</strain>
    </source>
</reference>
<feature type="region of interest" description="Disordered" evidence="1">
    <location>
        <begin position="185"/>
        <end position="224"/>
    </location>
</feature>
<feature type="compositionally biased region" description="Basic and acidic residues" evidence="1">
    <location>
        <begin position="200"/>
        <end position="212"/>
    </location>
</feature>
<dbReference type="EMBL" id="WIGO01000596">
    <property type="protein sequence ID" value="KAF6808105.1"/>
    <property type="molecule type" value="Genomic_DNA"/>
</dbReference>
<proteinExistence type="predicted"/>
<name>A0A8H6J7T3_9PEZI</name>
<feature type="non-terminal residue" evidence="2">
    <location>
        <position position="609"/>
    </location>
</feature>
<comment type="caution">
    <text evidence="2">The sequence shown here is derived from an EMBL/GenBank/DDBJ whole genome shotgun (WGS) entry which is preliminary data.</text>
</comment>
<accession>A0A8H6J7T3</accession>
<dbReference type="AlphaFoldDB" id="A0A8H6J7T3"/>
<feature type="non-terminal residue" evidence="2">
    <location>
        <position position="1"/>
    </location>
</feature>
<gene>
    <name evidence="2" type="ORF">CPLU01_15721</name>
</gene>
<feature type="compositionally biased region" description="Low complexity" evidence="1">
    <location>
        <begin position="57"/>
        <end position="102"/>
    </location>
</feature>
<evidence type="ECO:0000313" key="3">
    <source>
        <dbReference type="Proteomes" id="UP000654918"/>
    </source>
</evidence>
<sequence>ELRFEEHQSCGAHIPPSELLVDAWQLDVHKFTQAKLRAANHSAFSVPMPSFPPPPEQSSSFPQTNTATPTPSVGSPVSSQLSSPSSTLSSTSLQTSSPTHSTVTELPTGVLLVPFDLKGVTQTTPFYITTTSPGSDFPTIVPVIFPFDGPPVVCFSCFTKFPPNIEIRVPKFCIQLFGLKIGNCPPSDNGGGGGDDGGGDDDKPDPTEDDKGTGAQSDQQATPSCVTSAYTTITGCSATPAATTVRATSTVSHGSFEATCEPETCGGSQCPVRPRRGLLDEQQHRNLSKRGNPAEGEWPDPIDYENPNDFIGQQLIDIASGRGNGQNGRYNPILVLHGSTMNGVSEENAGMTTANHIIFRSRVAAIALQGLYGCKSVVVVSRRGAWVSHIWERDMTLQENFQDKIIGKDDDEDGPSIRRGLKETNRDFRFFTHGLEDMVENVEDRRSGFTFGDVLPDAVEKGDTTNKTSKDLNTRAFIFTPRHRFDRYRDGKLIPESEFLNNMELKRGTIRNGLRVARPSGFISDIYGGIDVDVVDYLPLPITNEMSLKYDQLEAERRATGRKEHVTEAFARSVDISNYMSIKQAGTPRGKLLLQYKPSKTCNDKAAWR</sequence>
<feature type="compositionally biased region" description="Polar residues" evidence="1">
    <location>
        <begin position="214"/>
        <end position="224"/>
    </location>
</feature>
<protein>
    <submittedName>
        <fullName evidence="2">Uncharacterized protein</fullName>
    </submittedName>
</protein>